<reference evidence="1 2" key="1">
    <citation type="submission" date="2006-11" db="EMBL/GenBank/DDBJ databases">
        <authorList>
            <person name="Giovannoni S."/>
            <person name="Vergin K."/>
            <person name="Ferriera S."/>
            <person name="Johnson J."/>
            <person name="Kravitz S."/>
            <person name="Beeson K."/>
            <person name="Sutton G."/>
            <person name="Rogers Y.-H."/>
            <person name="Friedman R."/>
            <person name="Frazier M."/>
            <person name="Venter J.C."/>
        </authorList>
    </citation>
    <scope>NUCLEOTIDE SEQUENCE [LARGE SCALE GENOMIC DNA]</scope>
    <source>
        <strain evidence="1 2">HTCC2181</strain>
    </source>
</reference>
<comment type="caution">
    <text evidence="1">The sequence shown here is derived from an EMBL/GenBank/DDBJ whole genome shotgun (WGS) entry which is preliminary data.</text>
</comment>
<organism evidence="1 2">
    <name type="scientific">Methylophilales bacterium HTCC2181</name>
    <dbReference type="NCBI Taxonomy" id="383631"/>
    <lineage>
        <taxon>Bacteria</taxon>
        <taxon>Pseudomonadati</taxon>
        <taxon>Pseudomonadota</taxon>
        <taxon>Betaproteobacteria</taxon>
        <taxon>Nitrosomonadales</taxon>
        <taxon>OM43 clade</taxon>
    </lineage>
</organism>
<dbReference type="Pfam" id="PF13826">
    <property type="entry name" value="Monooxy_af470-like"/>
    <property type="match status" value="1"/>
</dbReference>
<accession>A0P6N8</accession>
<evidence type="ECO:0000313" key="2">
    <source>
        <dbReference type="Proteomes" id="UP000054262"/>
    </source>
</evidence>
<proteinExistence type="predicted"/>
<dbReference type="OrthoDB" id="7566033at2"/>
<sequence length="156" mass="18358">MKIIKDRVSARKDEGFVVFLIGMRINNFWKIHKWFPIFISFPKMVSELIKNQSLGYLGGESWFGRNIISIQYWESFTKLEYFARSKDLTHLPEWQKFMKKVGTNGEVGIWHETYIIKKGQYENIYANMPPFLLGKVGKLEKIISSNNSAKKRVSKK</sequence>
<dbReference type="InterPro" id="IPR025444">
    <property type="entry name" value="Monooxy_af470"/>
</dbReference>
<name>A0P6N8_9PROT</name>
<gene>
    <name evidence="1" type="ORF">MB2181_03955</name>
</gene>
<dbReference type="Proteomes" id="UP000054262">
    <property type="component" value="Unassembled WGS sequence"/>
</dbReference>
<dbReference type="EMBL" id="AAUX01000001">
    <property type="protein sequence ID" value="EAV47198.1"/>
    <property type="molecule type" value="Genomic_DNA"/>
</dbReference>
<keyword evidence="2" id="KW-1185">Reference proteome</keyword>
<dbReference type="AlphaFoldDB" id="A0P6N8"/>
<evidence type="ECO:0000313" key="1">
    <source>
        <dbReference type="EMBL" id="EAV47198.1"/>
    </source>
</evidence>
<protein>
    <submittedName>
        <fullName evidence="1">Uncharacterized protein</fullName>
    </submittedName>
</protein>